<keyword evidence="5" id="KW-1185">Reference proteome</keyword>
<keyword evidence="1" id="KW-0479">Metal-binding</keyword>
<dbReference type="InterPro" id="IPR011042">
    <property type="entry name" value="6-blade_b-propeller_TolB-like"/>
</dbReference>
<dbReference type="Pfam" id="PF06739">
    <property type="entry name" value="SBBP"/>
    <property type="match status" value="1"/>
</dbReference>
<evidence type="ECO:0000256" key="2">
    <source>
        <dbReference type="SAM" id="Coils"/>
    </source>
</evidence>
<dbReference type="EMBL" id="CACVKT020007531">
    <property type="protein sequence ID" value="CAC5408339.1"/>
    <property type="molecule type" value="Genomic_DNA"/>
</dbReference>
<dbReference type="GO" id="GO:0008270">
    <property type="term" value="F:zinc ion binding"/>
    <property type="evidence" value="ECO:0007669"/>
    <property type="project" value="UniProtKB-KW"/>
</dbReference>
<keyword evidence="2" id="KW-0175">Coiled coil</keyword>
<dbReference type="OrthoDB" id="6131248at2759"/>
<evidence type="ECO:0000313" key="5">
    <source>
        <dbReference type="Proteomes" id="UP000507470"/>
    </source>
</evidence>
<dbReference type="InterPro" id="IPR047153">
    <property type="entry name" value="TRIM45/56/19-like"/>
</dbReference>
<feature type="domain" description="B box-type" evidence="3">
    <location>
        <begin position="5"/>
        <end position="55"/>
    </location>
</feature>
<gene>
    <name evidence="4" type="ORF">MCOR_41743</name>
</gene>
<dbReference type="AlphaFoldDB" id="A0A6J8DJP9"/>
<feature type="coiled-coil region" evidence="2">
    <location>
        <begin position="148"/>
        <end position="215"/>
    </location>
</feature>
<dbReference type="InterPro" id="IPR000315">
    <property type="entry name" value="Znf_B-box"/>
</dbReference>
<protein>
    <recommendedName>
        <fullName evidence="3">B box-type domain-containing protein</fullName>
    </recommendedName>
</protein>
<dbReference type="InterPro" id="IPR010620">
    <property type="entry name" value="SBBP_repeat"/>
</dbReference>
<dbReference type="SUPFAM" id="SSF101898">
    <property type="entry name" value="NHL repeat"/>
    <property type="match status" value="1"/>
</dbReference>
<name>A0A6J8DJP9_MYTCO</name>
<evidence type="ECO:0000256" key="1">
    <source>
        <dbReference type="PROSITE-ProRule" id="PRU00024"/>
    </source>
</evidence>
<accession>A0A6J8DJP9</accession>
<dbReference type="Gene3D" id="2.120.10.30">
    <property type="entry name" value="TolB, C-terminal domain"/>
    <property type="match status" value="1"/>
</dbReference>
<keyword evidence="1" id="KW-0863">Zinc-finger</keyword>
<evidence type="ECO:0000313" key="4">
    <source>
        <dbReference type="EMBL" id="CAC5408339.1"/>
    </source>
</evidence>
<reference evidence="4 5" key="1">
    <citation type="submission" date="2020-06" db="EMBL/GenBank/DDBJ databases">
        <authorList>
            <person name="Li R."/>
            <person name="Bekaert M."/>
        </authorList>
    </citation>
    <scope>NUCLEOTIDE SEQUENCE [LARGE SCALE GENOMIC DNA]</scope>
    <source>
        <strain evidence="5">wild</strain>
    </source>
</reference>
<sequence length="573" mass="65129">MATIDIASFCDFCQNKDINKSAEEYCPQCEEALCRECTDNHKISKLSKMHHTISVEKYRKLPSFIKQIKHNCEVHDCFLEFYCKSHEFLCCKLCLISGHKECKETIFVEDFLTPSSGHQSVALGYIEKVLTDIGINISSALKDRNRNLMELREQKQVISEYIKEKRKEINTLLDHLEEELQENASTLEKTNCRKIEEIITKLEDEKEKVDRIQKDVETVNMFASNLQIFMGTKAFQESISTIEMNVQQVYDNGSLNNVTMKCTFNEKLEEFIKHIKTFGDVEIDNCEKHVSFSWQSHKSAQIFKPTSVAKSIENINVRLGRRININREGISGCAISEAGNMLFLQARSNRLMKYSPNGELISESCIDPEASGIGYDLAVIDSNTVAVSSGGNPPQQIYLIDMNSTKTSQVFQLGDWCCGLSYNNNSFICCTFRNGIKIFDRSHSNLTNVRILPNAPDKVNYTYVTSNENRIFHSNWNDDSVVCYDFSGQVQWKYCDLLLRKPYGITLDSNSNIYVAGSYSNNIVVISPDGKQAKELIGASAGMSSPRALFFHKTKHVLLVATNNEVAFMYDVI</sequence>
<proteinExistence type="predicted"/>
<dbReference type="PROSITE" id="PS50119">
    <property type="entry name" value="ZF_BBOX"/>
    <property type="match status" value="1"/>
</dbReference>
<dbReference type="PANTHER" id="PTHR25462:SF296">
    <property type="entry name" value="MEIOTIC P26, ISOFORM F"/>
    <property type="match status" value="1"/>
</dbReference>
<dbReference type="Gene3D" id="3.30.160.60">
    <property type="entry name" value="Classic Zinc Finger"/>
    <property type="match status" value="1"/>
</dbReference>
<keyword evidence="1" id="KW-0862">Zinc</keyword>
<organism evidence="4 5">
    <name type="scientific">Mytilus coruscus</name>
    <name type="common">Sea mussel</name>
    <dbReference type="NCBI Taxonomy" id="42192"/>
    <lineage>
        <taxon>Eukaryota</taxon>
        <taxon>Metazoa</taxon>
        <taxon>Spiralia</taxon>
        <taxon>Lophotrochozoa</taxon>
        <taxon>Mollusca</taxon>
        <taxon>Bivalvia</taxon>
        <taxon>Autobranchia</taxon>
        <taxon>Pteriomorphia</taxon>
        <taxon>Mytilida</taxon>
        <taxon>Mytiloidea</taxon>
        <taxon>Mytilidae</taxon>
        <taxon>Mytilinae</taxon>
        <taxon>Mytilus</taxon>
    </lineage>
</organism>
<dbReference type="Proteomes" id="UP000507470">
    <property type="component" value="Unassembled WGS sequence"/>
</dbReference>
<dbReference type="PANTHER" id="PTHR25462">
    <property type="entry name" value="BONUS, ISOFORM C-RELATED"/>
    <property type="match status" value="1"/>
</dbReference>
<dbReference type="SMART" id="SM00336">
    <property type="entry name" value="BBOX"/>
    <property type="match status" value="1"/>
</dbReference>
<evidence type="ECO:0000259" key="3">
    <source>
        <dbReference type="PROSITE" id="PS50119"/>
    </source>
</evidence>